<dbReference type="InterPro" id="IPR029018">
    <property type="entry name" value="Hex-like_dom2"/>
</dbReference>
<keyword evidence="3" id="KW-1185">Reference proteome</keyword>
<dbReference type="GO" id="GO:0016787">
    <property type="term" value="F:hydrolase activity"/>
    <property type="evidence" value="ECO:0007669"/>
    <property type="project" value="UniProtKB-KW"/>
</dbReference>
<dbReference type="Gene3D" id="3.30.379.10">
    <property type="entry name" value="Chitobiase/beta-hexosaminidase domain 2-like"/>
    <property type="match status" value="1"/>
</dbReference>
<name>A0A6A4VW19_AMPAM</name>
<accession>A0A6A4VW19</accession>
<evidence type="ECO:0000256" key="1">
    <source>
        <dbReference type="ARBA" id="ARBA00022801"/>
    </source>
</evidence>
<sequence length="113" mass="12214">MVEALASDAGSVLADWSAGGGGAEPDFSYPQLRPSTSDHQQESAVRELVYRLIPDRAAEFSFSVSARLLDSAGRDLFTVRSRRDLLTVRAIVICSSVHGEAEVATCSRQERDA</sequence>
<organism evidence="2 3">
    <name type="scientific">Amphibalanus amphitrite</name>
    <name type="common">Striped barnacle</name>
    <name type="synonym">Balanus amphitrite</name>
    <dbReference type="NCBI Taxonomy" id="1232801"/>
    <lineage>
        <taxon>Eukaryota</taxon>
        <taxon>Metazoa</taxon>
        <taxon>Ecdysozoa</taxon>
        <taxon>Arthropoda</taxon>
        <taxon>Crustacea</taxon>
        <taxon>Multicrustacea</taxon>
        <taxon>Cirripedia</taxon>
        <taxon>Thoracica</taxon>
        <taxon>Thoracicalcarea</taxon>
        <taxon>Balanomorpha</taxon>
        <taxon>Balanoidea</taxon>
        <taxon>Balanidae</taxon>
        <taxon>Amphibalaninae</taxon>
        <taxon>Amphibalanus</taxon>
    </lineage>
</organism>
<dbReference type="OrthoDB" id="64736at2759"/>
<dbReference type="EMBL" id="VIIS01001436">
    <property type="protein sequence ID" value="KAF0298345.1"/>
    <property type="molecule type" value="Genomic_DNA"/>
</dbReference>
<reference evidence="2 3" key="1">
    <citation type="submission" date="2019-07" db="EMBL/GenBank/DDBJ databases">
        <title>Draft genome assembly of a fouling barnacle, Amphibalanus amphitrite (Darwin, 1854): The first reference genome for Thecostraca.</title>
        <authorList>
            <person name="Kim W."/>
        </authorList>
    </citation>
    <scope>NUCLEOTIDE SEQUENCE [LARGE SCALE GENOMIC DNA]</scope>
    <source>
        <strain evidence="2">SNU_AA5</strain>
        <tissue evidence="2">Soma without cirri and trophi</tissue>
    </source>
</reference>
<evidence type="ECO:0000313" key="2">
    <source>
        <dbReference type="EMBL" id="KAF0298345.1"/>
    </source>
</evidence>
<proteinExistence type="predicted"/>
<protein>
    <submittedName>
        <fullName evidence="2">Uncharacterized protein</fullName>
    </submittedName>
</protein>
<dbReference type="AlphaFoldDB" id="A0A6A4VW19"/>
<gene>
    <name evidence="2" type="ORF">FJT64_004290</name>
</gene>
<comment type="caution">
    <text evidence="2">The sequence shown here is derived from an EMBL/GenBank/DDBJ whole genome shotgun (WGS) entry which is preliminary data.</text>
</comment>
<keyword evidence="1" id="KW-0378">Hydrolase</keyword>
<dbReference type="Proteomes" id="UP000440578">
    <property type="component" value="Unassembled WGS sequence"/>
</dbReference>
<evidence type="ECO:0000313" key="3">
    <source>
        <dbReference type="Proteomes" id="UP000440578"/>
    </source>
</evidence>